<proteinExistence type="inferred from homology"/>
<organism evidence="10 11">
    <name type="scientific">Psittacicella melopsittaci</name>
    <dbReference type="NCBI Taxonomy" id="2028576"/>
    <lineage>
        <taxon>Bacteria</taxon>
        <taxon>Pseudomonadati</taxon>
        <taxon>Pseudomonadota</taxon>
        <taxon>Gammaproteobacteria</taxon>
        <taxon>Pasteurellales</taxon>
        <taxon>Psittacicellaceae</taxon>
        <taxon>Psittacicella</taxon>
    </lineage>
</organism>
<reference evidence="10 11" key="1">
    <citation type="submission" date="2017-08" db="EMBL/GenBank/DDBJ databases">
        <title>Reclassification of Bisgaard taxon 37 and 44.</title>
        <authorList>
            <person name="Christensen H."/>
        </authorList>
    </citation>
    <scope>NUCLEOTIDE SEQUENCE [LARGE SCALE GENOMIC DNA]</scope>
    <source>
        <strain evidence="10 11">B96_4</strain>
    </source>
</reference>
<dbReference type="InterPro" id="IPR003838">
    <property type="entry name" value="ABC3_permease_C"/>
</dbReference>
<name>A0A3A1Y809_9GAMM</name>
<sequence>MILKLPKACLNVGSSIMGELKPMLISKIAWRFYTFKSNIRVLSFINRLTKLGIILGIAILIMTNAVINGFDKQLHDKFLNLIPQALVYTPNQQPFAEGEKLEQELKRFTNVEAISPLVSRTVLIENGPQKRVIQAFAVDPHNYAQVSSLGDYVQEQGGLQTLLSSSLDPQGQELLLPKAKILAQINGEQNFSEYLNAPSILLGKQLAQALQVEVGSFVRLYLFGDNNNLEQNFYFMVTGIVDSQGVFDKELALFNIYDASQIVDPSCTRPQVDSQGQITNASNCQLSPQEIANAFQIRLTNPDVLRITPYQGWLSDQALNYSSWGQIYPNIYHDIPMIKSLLNLGLIFVVTLAGFNVICAILIQIRDKKKSITSLQAVGLGRGQIHQIFVLYSLILSGHAVIIGMLLGVLLSLALEFISHWLLSSGVEVISAANYFIDYIPVDLKVSNMLITATAIIAVSLLTAYLTSLLTNKNKVDIKYLA</sequence>
<dbReference type="InterPro" id="IPR025857">
    <property type="entry name" value="MacB_PCD"/>
</dbReference>
<evidence type="ECO:0000313" key="11">
    <source>
        <dbReference type="Proteomes" id="UP000266258"/>
    </source>
</evidence>
<dbReference type="PANTHER" id="PTHR30489:SF0">
    <property type="entry name" value="LIPOPROTEIN-RELEASING SYSTEM TRANSMEMBRANE PROTEIN LOLE"/>
    <property type="match status" value="1"/>
</dbReference>
<comment type="subcellular location">
    <subcellularLocation>
        <location evidence="1">Cell membrane</location>
        <topology evidence="1">Multi-pass membrane protein</topology>
    </subcellularLocation>
</comment>
<keyword evidence="5 7" id="KW-1133">Transmembrane helix</keyword>
<comment type="similarity">
    <text evidence="2">Belongs to the ABC-4 integral membrane protein family. LolC/E subfamily.</text>
</comment>
<evidence type="ECO:0000313" key="10">
    <source>
        <dbReference type="EMBL" id="RIY33370.1"/>
    </source>
</evidence>
<evidence type="ECO:0000256" key="1">
    <source>
        <dbReference type="ARBA" id="ARBA00004651"/>
    </source>
</evidence>
<evidence type="ECO:0000256" key="4">
    <source>
        <dbReference type="ARBA" id="ARBA00022692"/>
    </source>
</evidence>
<evidence type="ECO:0000256" key="2">
    <source>
        <dbReference type="ARBA" id="ARBA00005236"/>
    </source>
</evidence>
<dbReference type="Pfam" id="PF12704">
    <property type="entry name" value="MacB_PCD"/>
    <property type="match status" value="1"/>
</dbReference>
<feature type="transmembrane region" description="Helical" evidence="7">
    <location>
        <begin position="385"/>
        <end position="411"/>
    </location>
</feature>
<keyword evidence="3" id="KW-1003">Cell membrane</keyword>
<dbReference type="Pfam" id="PF02687">
    <property type="entry name" value="FtsX"/>
    <property type="match status" value="1"/>
</dbReference>
<dbReference type="GO" id="GO:0044874">
    <property type="term" value="P:lipoprotein localization to outer membrane"/>
    <property type="evidence" value="ECO:0007669"/>
    <property type="project" value="TreeGrafter"/>
</dbReference>
<evidence type="ECO:0000259" key="8">
    <source>
        <dbReference type="Pfam" id="PF02687"/>
    </source>
</evidence>
<gene>
    <name evidence="10" type="ORF">CJP74_01935</name>
</gene>
<comment type="caution">
    <text evidence="10">The sequence shown here is derived from an EMBL/GenBank/DDBJ whole genome shotgun (WGS) entry which is preliminary data.</text>
</comment>
<feature type="transmembrane region" description="Helical" evidence="7">
    <location>
        <begin position="449"/>
        <end position="470"/>
    </location>
</feature>
<dbReference type="Proteomes" id="UP000266258">
    <property type="component" value="Unassembled WGS sequence"/>
</dbReference>
<evidence type="ECO:0000256" key="6">
    <source>
        <dbReference type="ARBA" id="ARBA00023136"/>
    </source>
</evidence>
<protein>
    <submittedName>
        <fullName evidence="10">Uncharacterized protein</fullName>
    </submittedName>
</protein>
<keyword evidence="11" id="KW-1185">Reference proteome</keyword>
<dbReference type="GO" id="GO:0098797">
    <property type="term" value="C:plasma membrane protein complex"/>
    <property type="evidence" value="ECO:0007669"/>
    <property type="project" value="TreeGrafter"/>
</dbReference>
<dbReference type="AlphaFoldDB" id="A0A3A1Y809"/>
<feature type="domain" description="ABC3 transporter permease C-terminal" evidence="8">
    <location>
        <begin position="345"/>
        <end position="470"/>
    </location>
</feature>
<feature type="transmembrane region" description="Helical" evidence="7">
    <location>
        <begin position="51"/>
        <end position="70"/>
    </location>
</feature>
<dbReference type="InterPro" id="IPR051447">
    <property type="entry name" value="Lipoprotein-release_system"/>
</dbReference>
<keyword evidence="4 7" id="KW-0812">Transmembrane</keyword>
<feature type="domain" description="MacB-like periplasmic core" evidence="9">
    <location>
        <begin position="48"/>
        <end position="248"/>
    </location>
</feature>
<dbReference type="EMBL" id="NRJH01000016">
    <property type="protein sequence ID" value="RIY33370.1"/>
    <property type="molecule type" value="Genomic_DNA"/>
</dbReference>
<evidence type="ECO:0000256" key="3">
    <source>
        <dbReference type="ARBA" id="ARBA00022475"/>
    </source>
</evidence>
<keyword evidence="6 7" id="KW-0472">Membrane</keyword>
<evidence type="ECO:0000259" key="9">
    <source>
        <dbReference type="Pfam" id="PF12704"/>
    </source>
</evidence>
<dbReference type="PANTHER" id="PTHR30489">
    <property type="entry name" value="LIPOPROTEIN-RELEASING SYSTEM TRANSMEMBRANE PROTEIN LOLE"/>
    <property type="match status" value="1"/>
</dbReference>
<feature type="transmembrane region" description="Helical" evidence="7">
    <location>
        <begin position="341"/>
        <end position="365"/>
    </location>
</feature>
<evidence type="ECO:0000256" key="5">
    <source>
        <dbReference type="ARBA" id="ARBA00022989"/>
    </source>
</evidence>
<evidence type="ECO:0000256" key="7">
    <source>
        <dbReference type="SAM" id="Phobius"/>
    </source>
</evidence>
<accession>A0A3A1Y809</accession>
<dbReference type="OrthoDB" id="9808461at2"/>